<feature type="compositionally biased region" description="Basic and acidic residues" evidence="1">
    <location>
        <begin position="1253"/>
        <end position="1264"/>
    </location>
</feature>
<feature type="region of interest" description="Disordered" evidence="1">
    <location>
        <begin position="510"/>
        <end position="735"/>
    </location>
</feature>
<feature type="compositionally biased region" description="Polar residues" evidence="1">
    <location>
        <begin position="617"/>
        <end position="627"/>
    </location>
</feature>
<feature type="compositionally biased region" description="Polar residues" evidence="1">
    <location>
        <begin position="1715"/>
        <end position="1733"/>
    </location>
</feature>
<dbReference type="InterPro" id="IPR046432">
    <property type="entry name" value="TASOR"/>
</dbReference>
<feature type="compositionally biased region" description="Basic residues" evidence="1">
    <location>
        <begin position="1239"/>
        <end position="1252"/>
    </location>
</feature>
<feature type="region of interest" description="Disordered" evidence="1">
    <location>
        <begin position="436"/>
        <end position="462"/>
    </location>
</feature>
<feature type="region of interest" description="Disordered" evidence="1">
    <location>
        <begin position="813"/>
        <end position="930"/>
    </location>
</feature>
<feature type="compositionally biased region" description="Basic and acidic residues" evidence="1">
    <location>
        <begin position="852"/>
        <end position="873"/>
    </location>
</feature>
<feature type="region of interest" description="Disordered" evidence="1">
    <location>
        <begin position="967"/>
        <end position="1032"/>
    </location>
</feature>
<protein>
    <submittedName>
        <fullName evidence="4">Uncharacterized protein LOC109478316</fullName>
    </submittedName>
</protein>
<evidence type="ECO:0000313" key="3">
    <source>
        <dbReference type="Proteomes" id="UP000515135"/>
    </source>
</evidence>
<dbReference type="Proteomes" id="UP000515135">
    <property type="component" value="Unplaced"/>
</dbReference>
<dbReference type="PANTHER" id="PTHR16207">
    <property type="entry name" value="SET DOMAIN-CONTAINING PROTEIN"/>
    <property type="match status" value="1"/>
</dbReference>
<gene>
    <name evidence="4" type="primary">LOC109478316</name>
</gene>
<feature type="compositionally biased region" description="Polar residues" evidence="1">
    <location>
        <begin position="529"/>
        <end position="549"/>
    </location>
</feature>
<dbReference type="Pfam" id="PF12509">
    <property type="entry name" value="DUF3715"/>
    <property type="match status" value="1"/>
</dbReference>
<feature type="region of interest" description="Disordered" evidence="1">
    <location>
        <begin position="1909"/>
        <end position="2072"/>
    </location>
</feature>
<feature type="domain" description="TASOR pseudo-PARP" evidence="2">
    <location>
        <begin position="84"/>
        <end position="230"/>
    </location>
</feature>
<dbReference type="InterPro" id="IPR022188">
    <property type="entry name" value="TASOR_DUF3715"/>
</dbReference>
<feature type="compositionally biased region" description="Basic and acidic residues" evidence="1">
    <location>
        <begin position="1153"/>
        <end position="1164"/>
    </location>
</feature>
<dbReference type="OrthoDB" id="10054471at2759"/>
<evidence type="ECO:0000313" key="4">
    <source>
        <dbReference type="RefSeq" id="XP_019635360.1"/>
    </source>
</evidence>
<dbReference type="GO" id="GO:0045814">
    <property type="term" value="P:negative regulation of gene expression, epigenetic"/>
    <property type="evidence" value="ECO:0007669"/>
    <property type="project" value="InterPro"/>
</dbReference>
<feature type="compositionally biased region" description="Pro residues" evidence="1">
    <location>
        <begin position="1998"/>
        <end position="2010"/>
    </location>
</feature>
<feature type="compositionally biased region" description="Basic and acidic residues" evidence="1">
    <location>
        <begin position="514"/>
        <end position="528"/>
    </location>
</feature>
<feature type="compositionally biased region" description="Low complexity" evidence="1">
    <location>
        <begin position="1987"/>
        <end position="1997"/>
    </location>
</feature>
<dbReference type="KEGG" id="bbel:109478316"/>
<evidence type="ECO:0000256" key="1">
    <source>
        <dbReference type="SAM" id="MobiDB-lite"/>
    </source>
</evidence>
<feature type="compositionally biased region" description="Polar residues" evidence="1">
    <location>
        <begin position="634"/>
        <end position="643"/>
    </location>
</feature>
<feature type="compositionally biased region" description="Pro residues" evidence="1">
    <location>
        <begin position="2026"/>
        <end position="2035"/>
    </location>
</feature>
<feature type="compositionally biased region" description="Polar residues" evidence="1">
    <location>
        <begin position="1802"/>
        <end position="1811"/>
    </location>
</feature>
<feature type="region of interest" description="Disordered" evidence="1">
    <location>
        <begin position="1049"/>
        <end position="1342"/>
    </location>
</feature>
<evidence type="ECO:0000259" key="2">
    <source>
        <dbReference type="Pfam" id="PF12509"/>
    </source>
</evidence>
<feature type="compositionally biased region" description="Basic and acidic residues" evidence="1">
    <location>
        <begin position="1075"/>
        <end position="1084"/>
    </location>
</feature>
<dbReference type="GO" id="GO:0005654">
    <property type="term" value="C:nucleoplasm"/>
    <property type="evidence" value="ECO:0007669"/>
    <property type="project" value="TreeGrafter"/>
</dbReference>
<feature type="compositionally biased region" description="Basic residues" evidence="1">
    <location>
        <begin position="1205"/>
        <end position="1216"/>
    </location>
</feature>
<reference evidence="4" key="1">
    <citation type="submission" date="2025-08" db="UniProtKB">
        <authorList>
            <consortium name="RefSeq"/>
        </authorList>
    </citation>
    <scope>IDENTIFICATION</scope>
    <source>
        <tissue evidence="4">Gonad</tissue>
    </source>
</reference>
<dbReference type="GeneID" id="109478316"/>
<keyword evidence="3" id="KW-1185">Reference proteome</keyword>
<feature type="compositionally biased region" description="Basic and acidic residues" evidence="1">
    <location>
        <begin position="883"/>
        <end position="920"/>
    </location>
</feature>
<feature type="compositionally biased region" description="Basic and acidic residues" evidence="1">
    <location>
        <begin position="1299"/>
        <end position="1342"/>
    </location>
</feature>
<feature type="compositionally biased region" description="Polar residues" evidence="1">
    <location>
        <begin position="653"/>
        <end position="673"/>
    </location>
</feature>
<feature type="compositionally biased region" description="Polar residues" evidence="1">
    <location>
        <begin position="703"/>
        <end position="727"/>
    </location>
</feature>
<proteinExistence type="predicted"/>
<feature type="region of interest" description="Disordered" evidence="1">
    <location>
        <begin position="1854"/>
        <end position="1876"/>
    </location>
</feature>
<feature type="region of interest" description="Disordered" evidence="1">
    <location>
        <begin position="1781"/>
        <end position="1813"/>
    </location>
</feature>
<feature type="compositionally biased region" description="Polar residues" evidence="1">
    <location>
        <begin position="1280"/>
        <end position="1292"/>
    </location>
</feature>
<feature type="region of interest" description="Disordered" evidence="1">
    <location>
        <begin position="2085"/>
        <end position="2123"/>
    </location>
</feature>
<feature type="compositionally biased region" description="Basic residues" evidence="1">
    <location>
        <begin position="1111"/>
        <end position="1152"/>
    </location>
</feature>
<organism evidence="3 4">
    <name type="scientific">Branchiostoma belcheri</name>
    <name type="common">Amphioxus</name>
    <dbReference type="NCBI Taxonomy" id="7741"/>
    <lineage>
        <taxon>Eukaryota</taxon>
        <taxon>Metazoa</taxon>
        <taxon>Chordata</taxon>
        <taxon>Cephalochordata</taxon>
        <taxon>Leptocardii</taxon>
        <taxon>Amphioxiformes</taxon>
        <taxon>Branchiostomatidae</taxon>
        <taxon>Branchiostoma</taxon>
    </lineage>
</organism>
<feature type="compositionally biased region" description="Basic and acidic residues" evidence="1">
    <location>
        <begin position="1781"/>
        <end position="1797"/>
    </location>
</feature>
<feature type="region of interest" description="Disordered" evidence="1">
    <location>
        <begin position="1710"/>
        <end position="1741"/>
    </location>
</feature>
<feature type="compositionally biased region" description="Low complexity" evidence="1">
    <location>
        <begin position="988"/>
        <end position="1000"/>
    </location>
</feature>
<accession>A0A6P4Z1B1</accession>
<dbReference type="PANTHER" id="PTHR16207:SF11">
    <property type="entry name" value="SET DOMAIN-CONTAINING PROTEIN"/>
    <property type="match status" value="1"/>
</dbReference>
<sequence length="2220" mass="246975">MAASSQAGRRCALPVKKRQAARKVKMKDDMLRPVSLDSHEAQEIQFACKRTCWDVKNFEYQITDIQLVENDVLQSEFLQKQHELSVEGRSPKELIEEFAFLDVTDKTKRSAVCNSGLTTALSDTANSALGEPSQGVTVWRCPDLCIQKETEGGPKNHVVAMFKIMRGRPRTVVPQSNLGLPPKPAQNFDSHVPCVVFSGADDMTSAMQIYLYELNKVDHKPLTRPRHCCPYAIIFYKNKASQKVTSTKPAKVAKISKPVTPVTKQQQPASGRRLIPFGEKMVTYSIAWSGTLTNKDKELGRVDFLAGQGCKVPSLGTKVVRVSSKMSLSSLRDVLPPECLKNVGSAWDKRLRHESWRYNVLVVRPVQESRDTMARFCAFLRQSNSATVSTLLVSGAPAPVKLFLIPSCKFTEDLGLGACSDHGKMFAILSYKVLPPSSSTHSKQKNKKNSKEKTGMPLTEKQPFTTDYVDNDFVHDDYDVGDQLPSLVNSFNTNVFTSVFNLEKPALKQMDQNTLKKTEPKSEDKQGKDSTITDGSQAGSRVKDTSMQQPFRDISSGVVPNTEGRGRQRNGVLEQSNFADDASVGSRRSAEAPSQVLSAVDNAIPVDPRLARRRQPSSESNTSSIENRTPPMETPQSPDSISMTIPERDFVETESTTSHISSGKQLDITSQSVQEDKAAEQPEIPLVKKPSNAVTPKNDEDSAVTQTLGESVKSSNEVKKTSVTPPTQAFLPKKRPVRGVFAHLKNKGPSHSATASLHLDTDLETVDLATTQRPRRSGIPFGSALKITVKNQNVLKENNKDCSTETKVIKKMKTDDTRSDAVVSPQMAEWSPTKQTTGDNYDNVMMDLDSDTAVHEGEDQEQKEKRDKCEETQRQNSESGATEMEKSETNTHKHSKEEKGENDNTKKAAFDGPGRKKTDTEEAGTLIVPTHHRYNQGDSFYRANLIRNPWLDDNEELMQYRHVVPKGATNISPPRKGVAKEQKDNNSQAEQIQDQGQHQQIMGNNGVESEVNHSHRHKATTSEGHSKEACSGGKLLMPDYLKAAQKVGAEDVKRNDVQETTKKQLDSQQTAAQVKDVKSREQRTHRNSSSSSTFSRSRSKSKSRTVNQTRSRSRSLPRGRNRTKSRNRRNPITRKRSTSRKSPRRRRSRSRSRQRDRSRSKSKDSPQGARSDGKAIPRARRSGISVPAIGRNVFPGSRMNITSPYRRKRPERRKRSSSSSSSDSSERPRKAYSQLDRCRRSRIRRNRTKRTCRSSDQRSSRDENSSSCSPERRSKRRLGSRSNRSSESNDQQEGGKGNASHDRQEKKHDTEGQGKSRKAASPEKKCTEKDSRDPNQCSEEKKLMSKEKIDLVERVLFLTTGKMVKFDYADRVHRHLFRLDIESLQQEAKRLAINKGLSEDWLKEEFVCQPGSDEEEDEKPTDKHISTMTRGAIVYEILQLRKELNLTSGYNPNYMFKNIRRKDLIASLEKLRAAKQEILASSAWNMTKASLKVKKEAPKIFTTDTGCGENPVEILLQRKGDAIVKVVKDFVTHNKSMGLPVNMDKEEMTPKQLMGARCDDEHMESALNVFPNDPRCHSDVHMVDMQNNNAASEAPKKKLSIAETMARSLEDSGPGTLQDNAVEVEVVVAVERSPQTQHDPMPVKQAWSAPQPISPTPGNLTLQCSDIPAGGVSQATYATGVGEETLRKAPVLVSHREKCLDCSAQPEQTPVKMANQHQGNKPHSVNITATSGGQDRVPVDPRLRSNAKEFHDVTGSNNRDPSQGQSDAVGSVGAVRRNLLENELSDRAVGPGKDRGADFSPCDTTSGSGENSPEVLQMAAPQVDCDFLPPTKEEGIGPISPTGSDRELYKEKESNPHWFVNTERQPEKSRVGNDSSLVSPAGWYGSAVDNNSNCMQGKVPMREQVGLHSRSYPVQKPEWRQKLPWQEQGRSDNYSSPQVKSAVKPGWDSKIKAPVFPRPQKHHSSVGPRQVQNRRPPHVHPVPRMPYPRFQQHSQTRPPHPSPPHRPPPHYSQQQTSPQRLHQHPPMSPCRPPLSSPRHGCIQTPPRPLLNNVTPRPHHGPPTHTGGFMSAGQYNYKDTATEVNNKRTTDSQTPPRPLMNVSPRPHRGPPPHTGGFMSAGQYNQKNTGTEVNNNRSDFQQDYGEQCRTPPSYPTQGRGMACGCPRGGGRGQPFPHPARGRAGLSGYPVRGGCPQRGRGGFRGRGFMAGAVQGRGRAQSAW</sequence>
<dbReference type="RefSeq" id="XP_019635360.1">
    <property type="nucleotide sequence ID" value="XM_019779801.1"/>
</dbReference>
<name>A0A6P4Z1B1_BRABE</name>
<feature type="compositionally biased region" description="Basic and acidic residues" evidence="1">
    <location>
        <begin position="1049"/>
        <end position="1065"/>
    </location>
</feature>